<feature type="domain" description="LysM" evidence="2">
    <location>
        <begin position="355"/>
        <end position="398"/>
    </location>
</feature>
<dbReference type="KEGG" id="psel:GM415_03980"/>
<dbReference type="InterPro" id="IPR036779">
    <property type="entry name" value="LysM_dom_sf"/>
</dbReference>
<dbReference type="Gene3D" id="1.10.530.10">
    <property type="match status" value="1"/>
</dbReference>
<dbReference type="PANTHER" id="PTHR33734">
    <property type="entry name" value="LYSM DOMAIN-CONTAINING GPI-ANCHORED PROTEIN 2"/>
    <property type="match status" value="1"/>
</dbReference>
<name>A0A6I6JB66_9BACT</name>
<dbReference type="Proteomes" id="UP000428328">
    <property type="component" value="Chromosome"/>
</dbReference>
<evidence type="ECO:0000259" key="2">
    <source>
        <dbReference type="PROSITE" id="PS51782"/>
    </source>
</evidence>
<proteinExistence type="predicted"/>
<dbReference type="InterPro" id="IPR008258">
    <property type="entry name" value="Transglycosylase_SLT_dom_1"/>
</dbReference>
<dbReference type="SUPFAM" id="SSF53955">
    <property type="entry name" value="Lysozyme-like"/>
    <property type="match status" value="1"/>
</dbReference>
<feature type="domain" description="LysM" evidence="2">
    <location>
        <begin position="496"/>
        <end position="540"/>
    </location>
</feature>
<feature type="signal peptide" evidence="1">
    <location>
        <begin position="1"/>
        <end position="26"/>
    </location>
</feature>
<dbReference type="PROSITE" id="PS51782">
    <property type="entry name" value="LYSM"/>
    <property type="match status" value="3"/>
</dbReference>
<feature type="chain" id="PRO_5026329672" evidence="1">
    <location>
        <begin position="27"/>
        <end position="543"/>
    </location>
</feature>
<dbReference type="AlphaFoldDB" id="A0A6I6JB66"/>
<sequence>MKISKSVRLLLLVLLVAGLSFGCAKKQPVEPAVVEATQTDIEAEPEVPVDADPLEPEVAAQPDVEGDLTETEQAVLNARFGLLFDLEAHETEDVEQYFNYFTHKARKTMVRWLERSQPYLPYVRRVFTKYGLPQDLVLLPFTESGYNVRAYSWAGAGGMWQFMRGTGRLYGLRSDWWIDERRDPYKSTDAAARHLKDLYDKFGDWYLALAAYNAGEGKISRALKQAGCNDFFELTAKNRKLSRRVRLKTETRHYVPKFIAISKIFQNLDALGFEPVSWEMEQELVPVEVPGGTDLLALARAGGMNWSEFHRLNPAFRRQVSPPHMGATAYLPVDRADKMMAYLADPGSRPYAGYTRHRVRSGDSWWRISRRYHVPVSVLKKVNNTRTNTLRPGQFVMVPGNGSSRSIVASAAPASSSSRAETRAIAAKRGNYIVRSGDTLWSISRKFGTTVSTVKRANGLNSNRLKAGQKLYIPNNSSTATKQAVRDAEKVKTQLVRYKVRRGDNLISIARRFGVKVSDLRRWNSLNSKGTIYAGQRLKVYVQ</sequence>
<reference evidence="3 4" key="1">
    <citation type="submission" date="2019-11" db="EMBL/GenBank/DDBJ databases">
        <authorList>
            <person name="Zheng R.K."/>
            <person name="Sun C.M."/>
        </authorList>
    </citation>
    <scope>NUCLEOTIDE SEQUENCE [LARGE SCALE GENOMIC DNA]</scope>
    <source>
        <strain evidence="3 4">SRB007</strain>
    </source>
</reference>
<dbReference type="EMBL" id="CP046400">
    <property type="protein sequence ID" value="QGY39311.1"/>
    <property type="molecule type" value="Genomic_DNA"/>
</dbReference>
<keyword evidence="4" id="KW-1185">Reference proteome</keyword>
<dbReference type="GO" id="GO:0008932">
    <property type="term" value="F:lytic endotransglycosylase activity"/>
    <property type="evidence" value="ECO:0007669"/>
    <property type="project" value="TreeGrafter"/>
</dbReference>
<evidence type="ECO:0000256" key="1">
    <source>
        <dbReference type="SAM" id="SignalP"/>
    </source>
</evidence>
<dbReference type="Pfam" id="PF01476">
    <property type="entry name" value="LysM"/>
    <property type="match status" value="3"/>
</dbReference>
<feature type="domain" description="LysM" evidence="2">
    <location>
        <begin position="430"/>
        <end position="473"/>
    </location>
</feature>
<dbReference type="SUPFAM" id="SSF54106">
    <property type="entry name" value="LysM domain"/>
    <property type="match status" value="3"/>
</dbReference>
<dbReference type="PANTHER" id="PTHR33734:SF22">
    <property type="entry name" value="MEMBRANE-BOUND LYTIC MUREIN TRANSGLYCOSYLASE D"/>
    <property type="match status" value="1"/>
</dbReference>
<accession>A0A6I6JB66</accession>
<dbReference type="CDD" id="cd00118">
    <property type="entry name" value="LysM"/>
    <property type="match status" value="3"/>
</dbReference>
<dbReference type="InterPro" id="IPR023346">
    <property type="entry name" value="Lysozyme-like_dom_sf"/>
</dbReference>
<gene>
    <name evidence="3" type="ORF">GM415_03980</name>
</gene>
<dbReference type="InterPro" id="IPR018392">
    <property type="entry name" value="LysM"/>
</dbReference>
<evidence type="ECO:0000313" key="4">
    <source>
        <dbReference type="Proteomes" id="UP000428328"/>
    </source>
</evidence>
<dbReference type="SMART" id="SM00257">
    <property type="entry name" value="LysM"/>
    <property type="match status" value="3"/>
</dbReference>
<dbReference type="Gene3D" id="3.10.350.10">
    <property type="entry name" value="LysM domain"/>
    <property type="match status" value="3"/>
</dbReference>
<dbReference type="PROSITE" id="PS51257">
    <property type="entry name" value="PROKAR_LIPOPROTEIN"/>
    <property type="match status" value="1"/>
</dbReference>
<keyword evidence="1" id="KW-0732">Signal</keyword>
<organism evidence="3 4">
    <name type="scientific">Pseudodesulfovibrio cashew</name>
    <dbReference type="NCBI Taxonomy" id="2678688"/>
    <lineage>
        <taxon>Bacteria</taxon>
        <taxon>Pseudomonadati</taxon>
        <taxon>Thermodesulfobacteriota</taxon>
        <taxon>Desulfovibrionia</taxon>
        <taxon>Desulfovibrionales</taxon>
        <taxon>Desulfovibrionaceae</taxon>
    </lineage>
</organism>
<evidence type="ECO:0000313" key="3">
    <source>
        <dbReference type="EMBL" id="QGY39311.1"/>
    </source>
</evidence>
<dbReference type="CDD" id="cd16894">
    <property type="entry name" value="MltD-like"/>
    <property type="match status" value="1"/>
</dbReference>
<dbReference type="Pfam" id="PF01464">
    <property type="entry name" value="SLT"/>
    <property type="match status" value="1"/>
</dbReference>
<dbReference type="RefSeq" id="WP_158946536.1">
    <property type="nucleotide sequence ID" value="NZ_CP046400.1"/>
</dbReference>
<protein>
    <submittedName>
        <fullName evidence="3">LysM peptidoglycan-binding domain-containing protein</fullName>
    </submittedName>
</protein>